<dbReference type="InterPro" id="IPR050190">
    <property type="entry name" value="UPF0213_domain"/>
</dbReference>
<evidence type="ECO:0000313" key="4">
    <source>
        <dbReference type="Proteomes" id="UP000321954"/>
    </source>
</evidence>
<dbReference type="SUPFAM" id="SSF82771">
    <property type="entry name" value="GIY-YIG endonuclease"/>
    <property type="match status" value="1"/>
</dbReference>
<dbReference type="PANTHER" id="PTHR34477">
    <property type="entry name" value="UPF0213 PROTEIN YHBQ"/>
    <property type="match status" value="1"/>
</dbReference>
<dbReference type="InterPro" id="IPR035901">
    <property type="entry name" value="GIY-YIG_endonuc_sf"/>
</dbReference>
<comment type="similarity">
    <text evidence="1">Belongs to the UPF0213 family.</text>
</comment>
<keyword evidence="4" id="KW-1185">Reference proteome</keyword>
<dbReference type="EMBL" id="CP042476">
    <property type="protein sequence ID" value="QED38674.1"/>
    <property type="molecule type" value="Genomic_DNA"/>
</dbReference>
<evidence type="ECO:0000313" key="3">
    <source>
        <dbReference type="EMBL" id="QED38674.1"/>
    </source>
</evidence>
<dbReference type="Proteomes" id="UP000321954">
    <property type="component" value="Chromosome"/>
</dbReference>
<dbReference type="PANTHER" id="PTHR34477:SF1">
    <property type="entry name" value="UPF0213 PROTEIN YHBQ"/>
    <property type="match status" value="1"/>
</dbReference>
<organism evidence="3 4">
    <name type="scientific">Antarcticibacterium arcticum</name>
    <dbReference type="NCBI Taxonomy" id="2585771"/>
    <lineage>
        <taxon>Bacteria</taxon>
        <taxon>Pseudomonadati</taxon>
        <taxon>Bacteroidota</taxon>
        <taxon>Flavobacteriia</taxon>
        <taxon>Flavobacteriales</taxon>
        <taxon>Flavobacteriaceae</taxon>
        <taxon>Antarcticibacterium</taxon>
    </lineage>
</organism>
<dbReference type="Gene3D" id="3.40.1440.10">
    <property type="entry name" value="GIY-YIG endonuclease"/>
    <property type="match status" value="1"/>
</dbReference>
<dbReference type="OrthoDB" id="1495241at2"/>
<reference evidence="3 4" key="1">
    <citation type="submission" date="2019-08" db="EMBL/GenBank/DDBJ databases">
        <title>Antarcticibacterium arcticum sp. nov., a bacterium isolated from marine sediment of the Canadian Beaufort Sea.</title>
        <authorList>
            <person name="Lee Y.M."/>
            <person name="Baek K."/>
            <person name="Lee D.-H."/>
            <person name="Shin S.C."/>
            <person name="Jin Y.K."/>
            <person name="Park Y."/>
        </authorList>
    </citation>
    <scope>NUCLEOTIDE SEQUENCE [LARGE SCALE GENOMIC DNA]</scope>
    <source>
        <strain evidence="3 4">PAMC 28998</strain>
    </source>
</reference>
<evidence type="ECO:0000256" key="1">
    <source>
        <dbReference type="ARBA" id="ARBA00007435"/>
    </source>
</evidence>
<dbReference type="AlphaFoldDB" id="A0A5B8YLR7"/>
<proteinExistence type="inferred from homology"/>
<sequence length="106" mass="12628">MKIFFVYMVQCSDDSFYVGVTSNLYKRLIEHNAGIYPSAYTFQRRPVSLKWFEQFSDPESAFKTEKQLKGWSRRKKIALIEENWARVVKYSKNYTEFGNNRESSTD</sequence>
<dbReference type="SMART" id="SM00465">
    <property type="entry name" value="GIYc"/>
    <property type="match status" value="1"/>
</dbReference>
<gene>
    <name evidence="3" type="ORF">FK178_13545</name>
</gene>
<dbReference type="CDD" id="cd10456">
    <property type="entry name" value="GIY-YIG_UPF0213"/>
    <property type="match status" value="1"/>
</dbReference>
<name>A0A5B8YLR7_9FLAO</name>
<evidence type="ECO:0000259" key="2">
    <source>
        <dbReference type="PROSITE" id="PS50164"/>
    </source>
</evidence>
<dbReference type="RefSeq" id="WP_146836296.1">
    <property type="nucleotide sequence ID" value="NZ_CP042476.1"/>
</dbReference>
<protein>
    <submittedName>
        <fullName evidence="3">GIY-YIG nuclease family protein</fullName>
    </submittedName>
</protein>
<dbReference type="InterPro" id="IPR000305">
    <property type="entry name" value="GIY-YIG_endonuc"/>
</dbReference>
<dbReference type="Pfam" id="PF01541">
    <property type="entry name" value="GIY-YIG"/>
    <property type="match status" value="1"/>
</dbReference>
<dbReference type="KEGG" id="anp:FK178_13545"/>
<dbReference type="PROSITE" id="PS50164">
    <property type="entry name" value="GIY_YIG"/>
    <property type="match status" value="1"/>
</dbReference>
<feature type="domain" description="GIY-YIG" evidence="2">
    <location>
        <begin position="2"/>
        <end position="78"/>
    </location>
</feature>
<accession>A0A5B8YLR7</accession>